<keyword evidence="3" id="KW-1185">Reference proteome</keyword>
<dbReference type="EMBL" id="JBHSPF010000036">
    <property type="protein sequence ID" value="MFC5628853.1"/>
    <property type="molecule type" value="Genomic_DNA"/>
</dbReference>
<organism evidence="2 3">
    <name type="scientific">Aliibacillus thermotolerans</name>
    <dbReference type="NCBI Taxonomy" id="1834418"/>
    <lineage>
        <taxon>Bacteria</taxon>
        <taxon>Bacillati</taxon>
        <taxon>Bacillota</taxon>
        <taxon>Bacilli</taxon>
        <taxon>Bacillales</taxon>
        <taxon>Bacillaceae</taxon>
        <taxon>Aliibacillus</taxon>
    </lineage>
</organism>
<dbReference type="GO" id="GO:0016787">
    <property type="term" value="F:hydrolase activity"/>
    <property type="evidence" value="ECO:0007669"/>
    <property type="project" value="UniProtKB-KW"/>
</dbReference>
<dbReference type="Gene3D" id="1.10.3210.10">
    <property type="entry name" value="Hypothetical protein af1432"/>
    <property type="match status" value="1"/>
</dbReference>
<keyword evidence="2" id="KW-0378">Hydrolase</keyword>
<comment type="caution">
    <text evidence="2">The sequence shown here is derived from an EMBL/GenBank/DDBJ whole genome shotgun (WGS) entry which is preliminary data.</text>
</comment>
<evidence type="ECO:0000313" key="3">
    <source>
        <dbReference type="Proteomes" id="UP001596143"/>
    </source>
</evidence>
<gene>
    <name evidence="2" type="ORF">ACFPTR_08185</name>
</gene>
<dbReference type="InterPro" id="IPR037522">
    <property type="entry name" value="HD_GYP_dom"/>
</dbReference>
<feature type="domain" description="HD-GYP" evidence="1">
    <location>
        <begin position="123"/>
        <end position="319"/>
    </location>
</feature>
<evidence type="ECO:0000259" key="1">
    <source>
        <dbReference type="PROSITE" id="PS51832"/>
    </source>
</evidence>
<dbReference type="EC" id="3.1.4.-" evidence="2"/>
<proteinExistence type="predicted"/>
<name>A0ABW0U7C3_9BACI</name>
<dbReference type="RefSeq" id="WP_270896469.1">
    <property type="nucleotide sequence ID" value="NZ_JBHSPF010000036.1"/>
</dbReference>
<dbReference type="CDD" id="cd00077">
    <property type="entry name" value="HDc"/>
    <property type="match status" value="1"/>
</dbReference>
<dbReference type="Proteomes" id="UP001596143">
    <property type="component" value="Unassembled WGS sequence"/>
</dbReference>
<evidence type="ECO:0000313" key="2">
    <source>
        <dbReference type="EMBL" id="MFC5628853.1"/>
    </source>
</evidence>
<sequence>MLIHREQLEVGCILDEDIFVKTSQPIVRKDTVIEEKHMEILEAFLVEQVHVKDVLVTGDKFQPKEMSEQPVEEETDKKEKETLPFLDQYLQSVQLFKKEFQTWIHGEKVKIERIRALLYPLLEQPREVLSQSLFLHHYSTKEEYIYHHPVAVAVLSYFFAQKQGRSKKESLQIGLAGILSDIGMSKLPPRILQNKGILTDEEFTEVKSHPYYSYRMIKESFPVANEVLQAVLQHHEREDGSGYPLGIKRDKIHPFSRTVAVADVYHAMTSERFHRTKKSPYKVIDDIYRNHFGKLDPTVVKTLMDSLLTYSIGTKVRLSDGNVAEIVYIDEKNITQPFVRKMNEKDVVQLSNQIYIDTIIPT</sequence>
<dbReference type="PANTHER" id="PTHR43155:SF2">
    <property type="entry name" value="CYCLIC DI-GMP PHOSPHODIESTERASE PA4108"/>
    <property type="match status" value="1"/>
</dbReference>
<protein>
    <submittedName>
        <fullName evidence="2">HD-GYP domain-containing protein</fullName>
        <ecNumber evidence="2">3.1.4.-</ecNumber>
    </submittedName>
</protein>
<dbReference type="SUPFAM" id="SSF109604">
    <property type="entry name" value="HD-domain/PDEase-like"/>
    <property type="match status" value="1"/>
</dbReference>
<dbReference type="InterPro" id="IPR003607">
    <property type="entry name" value="HD/PDEase_dom"/>
</dbReference>
<dbReference type="PANTHER" id="PTHR43155">
    <property type="entry name" value="CYCLIC DI-GMP PHOSPHODIESTERASE PA4108-RELATED"/>
    <property type="match status" value="1"/>
</dbReference>
<dbReference type="SMART" id="SM00471">
    <property type="entry name" value="HDc"/>
    <property type="match status" value="1"/>
</dbReference>
<accession>A0ABW0U7C3</accession>
<dbReference type="PROSITE" id="PS51832">
    <property type="entry name" value="HD_GYP"/>
    <property type="match status" value="1"/>
</dbReference>
<reference evidence="3" key="1">
    <citation type="journal article" date="2019" name="Int. J. Syst. Evol. Microbiol.">
        <title>The Global Catalogue of Microorganisms (GCM) 10K type strain sequencing project: providing services to taxonomists for standard genome sequencing and annotation.</title>
        <authorList>
            <consortium name="The Broad Institute Genomics Platform"/>
            <consortium name="The Broad Institute Genome Sequencing Center for Infectious Disease"/>
            <person name="Wu L."/>
            <person name="Ma J."/>
        </authorList>
    </citation>
    <scope>NUCLEOTIDE SEQUENCE [LARGE SCALE GENOMIC DNA]</scope>
    <source>
        <strain evidence="3">CGMCC 1.15790</strain>
    </source>
</reference>
<dbReference type="Pfam" id="PF13487">
    <property type="entry name" value="HD_5"/>
    <property type="match status" value="1"/>
</dbReference>